<evidence type="ECO:0000256" key="1">
    <source>
        <dbReference type="SAM" id="MobiDB-lite"/>
    </source>
</evidence>
<feature type="compositionally biased region" description="Low complexity" evidence="1">
    <location>
        <begin position="289"/>
        <end position="298"/>
    </location>
</feature>
<protein>
    <submittedName>
        <fullName evidence="3">Uncharacterized protein</fullName>
    </submittedName>
</protein>
<keyword evidence="2" id="KW-0472">Membrane</keyword>
<gene>
    <name evidence="3" type="ORF">V1264_016911</name>
</gene>
<accession>A0AAN9BI13</accession>
<name>A0AAN9BI13_9CAEN</name>
<feature type="transmembrane region" description="Helical" evidence="2">
    <location>
        <begin position="315"/>
        <end position="341"/>
    </location>
</feature>
<feature type="region of interest" description="Disordered" evidence="1">
    <location>
        <begin position="262"/>
        <end position="306"/>
    </location>
</feature>
<dbReference type="EMBL" id="JBAMIC010000007">
    <property type="protein sequence ID" value="KAK7105546.1"/>
    <property type="molecule type" value="Genomic_DNA"/>
</dbReference>
<feature type="compositionally biased region" description="Low complexity" evidence="1">
    <location>
        <begin position="262"/>
        <end position="272"/>
    </location>
</feature>
<proteinExistence type="predicted"/>
<comment type="caution">
    <text evidence="3">The sequence shown here is derived from an EMBL/GenBank/DDBJ whole genome shotgun (WGS) entry which is preliminary data.</text>
</comment>
<sequence length="345" mass="38447">MMAGIHLYHKNPTWSIQTALVIHALTGVVCSLHICPPLDFPTLSSNLTITAEENTNVTLLFRLMSDKACPTVQMNRTQIMFINRPNASVSANRIFCFVELAVNVCRATGNDRCGCDGSGNAVFTKTVTRHDRGTWLFREMEITFDIHYPPRVKSLSCESPDKIDLFVRDLIVVPKHSPLQVICTWETGHPALHKPEQVQLLDAKGHPLRIVQYGEGEVRAEFCPGVEDTGNITCWVLGARENRTAGLVVTCKPASNRTVCNTPNTTKSSNTTIRDDDNGNSTIPSVEKSNYSNNNNNNKHSDTREANHEHEFKRIVITTIISAVNLISIVVFFVIICVCGWRDSR</sequence>
<reference evidence="3 4" key="1">
    <citation type="submission" date="2024-02" db="EMBL/GenBank/DDBJ databases">
        <title>Chromosome-scale genome assembly of the rough periwinkle Littorina saxatilis.</title>
        <authorList>
            <person name="De Jode A."/>
            <person name="Faria R."/>
            <person name="Formenti G."/>
            <person name="Sims Y."/>
            <person name="Smith T.P."/>
            <person name="Tracey A."/>
            <person name="Wood J.M.D."/>
            <person name="Zagrodzka Z.B."/>
            <person name="Johannesson K."/>
            <person name="Butlin R.K."/>
            <person name="Leder E.H."/>
        </authorList>
    </citation>
    <scope>NUCLEOTIDE SEQUENCE [LARGE SCALE GENOMIC DNA]</scope>
    <source>
        <strain evidence="3">Snail1</strain>
        <tissue evidence="3">Muscle</tissue>
    </source>
</reference>
<evidence type="ECO:0000256" key="2">
    <source>
        <dbReference type="SAM" id="Phobius"/>
    </source>
</evidence>
<keyword evidence="2" id="KW-1133">Transmembrane helix</keyword>
<feature type="compositionally biased region" description="Polar residues" evidence="1">
    <location>
        <begin position="279"/>
        <end position="288"/>
    </location>
</feature>
<evidence type="ECO:0000313" key="4">
    <source>
        <dbReference type="Proteomes" id="UP001374579"/>
    </source>
</evidence>
<keyword evidence="2" id="KW-0812">Transmembrane</keyword>
<dbReference type="Proteomes" id="UP001374579">
    <property type="component" value="Unassembled WGS sequence"/>
</dbReference>
<evidence type="ECO:0000313" key="3">
    <source>
        <dbReference type="EMBL" id="KAK7105546.1"/>
    </source>
</evidence>
<keyword evidence="4" id="KW-1185">Reference proteome</keyword>
<dbReference type="AlphaFoldDB" id="A0AAN9BI13"/>
<organism evidence="3 4">
    <name type="scientific">Littorina saxatilis</name>
    <dbReference type="NCBI Taxonomy" id="31220"/>
    <lineage>
        <taxon>Eukaryota</taxon>
        <taxon>Metazoa</taxon>
        <taxon>Spiralia</taxon>
        <taxon>Lophotrochozoa</taxon>
        <taxon>Mollusca</taxon>
        <taxon>Gastropoda</taxon>
        <taxon>Caenogastropoda</taxon>
        <taxon>Littorinimorpha</taxon>
        <taxon>Littorinoidea</taxon>
        <taxon>Littorinidae</taxon>
        <taxon>Littorina</taxon>
    </lineage>
</organism>